<dbReference type="RefSeq" id="WP_279964554.1">
    <property type="nucleotide sequence ID" value="NZ_CP122537.1"/>
</dbReference>
<accession>A0ABY8L9F3</accession>
<dbReference type="InterPro" id="IPR025187">
    <property type="entry name" value="DUF4112"/>
</dbReference>
<proteinExistence type="predicted"/>
<reference evidence="1 2" key="1">
    <citation type="submission" date="2023-04" db="EMBL/GenBank/DDBJ databases">
        <title>Jannaschia ovalis sp. nov., a marine bacterium isolated from sea tidal flat.</title>
        <authorList>
            <person name="Kwon D.Y."/>
            <person name="Kim J.-J."/>
        </authorList>
    </citation>
    <scope>NUCLEOTIDE SEQUENCE [LARGE SCALE GENOMIC DNA]</scope>
    <source>
        <strain evidence="1 2">GRR-S6-38</strain>
    </source>
</reference>
<organism evidence="1 2">
    <name type="scientific">Jannaschia ovalis</name>
    <dbReference type="NCBI Taxonomy" id="3038773"/>
    <lineage>
        <taxon>Bacteria</taxon>
        <taxon>Pseudomonadati</taxon>
        <taxon>Pseudomonadota</taxon>
        <taxon>Alphaproteobacteria</taxon>
        <taxon>Rhodobacterales</taxon>
        <taxon>Roseobacteraceae</taxon>
        <taxon>Jannaschia</taxon>
    </lineage>
</organism>
<sequence length="135" mass="14471">MESSRTAAPARPAPPPADHAARLARLERLAVQLDSRFRLPGTRIRFGWDSIIGLVPGVGDVATLVPAAWIWLEAHRMGAPAGLKARMALNTGVDWILGSIPVVGDLFDVGIKANRRNVALLRAHFGLPADAEVAR</sequence>
<evidence type="ECO:0000313" key="2">
    <source>
        <dbReference type="Proteomes" id="UP001243420"/>
    </source>
</evidence>
<evidence type="ECO:0000313" key="1">
    <source>
        <dbReference type="EMBL" id="WGH77931.1"/>
    </source>
</evidence>
<dbReference type="Pfam" id="PF13430">
    <property type="entry name" value="DUF4112"/>
    <property type="match status" value="1"/>
</dbReference>
<dbReference type="Proteomes" id="UP001243420">
    <property type="component" value="Chromosome"/>
</dbReference>
<dbReference type="EMBL" id="CP122537">
    <property type="protein sequence ID" value="WGH77931.1"/>
    <property type="molecule type" value="Genomic_DNA"/>
</dbReference>
<keyword evidence="2" id="KW-1185">Reference proteome</keyword>
<protein>
    <submittedName>
        <fullName evidence="1">DUF4112 domain-containing protein</fullName>
    </submittedName>
</protein>
<dbReference type="PANTHER" id="PTHR35519:SF2">
    <property type="entry name" value="PH DOMAIN PROTEIN"/>
    <property type="match status" value="1"/>
</dbReference>
<name>A0ABY8L9F3_9RHOB</name>
<dbReference type="PANTHER" id="PTHR35519">
    <property type="entry name" value="MEMBRANE PROTEINS"/>
    <property type="match status" value="1"/>
</dbReference>
<gene>
    <name evidence="1" type="ORF">P8627_12935</name>
</gene>